<comment type="caution">
    <text evidence="2">The sequence shown here is derived from an EMBL/GenBank/DDBJ whole genome shotgun (WGS) entry which is preliminary data.</text>
</comment>
<dbReference type="PANTHER" id="PTHR37697">
    <property type="entry name" value="AP2-LIKE ETHYLENE-RESPONSIVE TRANSCRIPTION FACTOR SNZ"/>
    <property type="match status" value="1"/>
</dbReference>
<keyword evidence="3" id="KW-1185">Reference proteome</keyword>
<evidence type="ECO:0000256" key="1">
    <source>
        <dbReference type="SAM" id="MobiDB-lite"/>
    </source>
</evidence>
<feature type="compositionally biased region" description="Acidic residues" evidence="1">
    <location>
        <begin position="61"/>
        <end position="76"/>
    </location>
</feature>
<dbReference type="Proteomes" id="UP000235145">
    <property type="component" value="Unassembled WGS sequence"/>
</dbReference>
<reference evidence="2 3" key="1">
    <citation type="journal article" date="2017" name="Nat. Commun.">
        <title>Genome assembly with in vitro proximity ligation data and whole-genome triplication in lettuce.</title>
        <authorList>
            <person name="Reyes-Chin-Wo S."/>
            <person name="Wang Z."/>
            <person name="Yang X."/>
            <person name="Kozik A."/>
            <person name="Arikit S."/>
            <person name="Song C."/>
            <person name="Xia L."/>
            <person name="Froenicke L."/>
            <person name="Lavelle D.O."/>
            <person name="Truco M.J."/>
            <person name="Xia R."/>
            <person name="Zhu S."/>
            <person name="Xu C."/>
            <person name="Xu H."/>
            <person name="Xu X."/>
            <person name="Cox K."/>
            <person name="Korf I."/>
            <person name="Meyers B.C."/>
            <person name="Michelmore R.W."/>
        </authorList>
    </citation>
    <scope>NUCLEOTIDE SEQUENCE [LARGE SCALE GENOMIC DNA]</scope>
    <source>
        <strain evidence="3">cv. Salinas</strain>
        <tissue evidence="2">Seedlings</tissue>
    </source>
</reference>
<dbReference type="PANTHER" id="PTHR37697:SF2">
    <property type="entry name" value="AP2-LIKE ETHYLENE-RESPONSIVE TRANSCRIPTION FACTOR SNZ"/>
    <property type="match status" value="1"/>
</dbReference>
<accession>A0A9R1UZ07</accession>
<gene>
    <name evidence="2" type="ORF">LSAT_V11C700345010</name>
</gene>
<feature type="region of interest" description="Disordered" evidence="1">
    <location>
        <begin position="57"/>
        <end position="84"/>
    </location>
</feature>
<evidence type="ECO:0000313" key="3">
    <source>
        <dbReference type="Proteomes" id="UP000235145"/>
    </source>
</evidence>
<name>A0A9R1UZ07_LACSA</name>
<dbReference type="OrthoDB" id="672370at2759"/>
<protein>
    <submittedName>
        <fullName evidence="2">Uncharacterized protein</fullName>
    </submittedName>
</protein>
<dbReference type="EMBL" id="NBSK02000007">
    <property type="protein sequence ID" value="KAJ0196153.1"/>
    <property type="molecule type" value="Genomic_DNA"/>
</dbReference>
<dbReference type="AlphaFoldDB" id="A0A9R1UZ07"/>
<sequence>MEMEMEMVTDLVTALEKATVMAKQLSSTATNSAKIYASLHAAHRQLSLFLSHAAKPSADVTDGDDAPMEVADEEQQMVDGAREEDSKMAMIDSVEERMKNCFVQKKKRPKRPLSPTWLAAGEQRRWLEYESESARVGIDYDPHITKLRALDLIYQFHC</sequence>
<proteinExistence type="predicted"/>
<evidence type="ECO:0000313" key="2">
    <source>
        <dbReference type="EMBL" id="KAJ0196153.1"/>
    </source>
</evidence>
<organism evidence="2 3">
    <name type="scientific">Lactuca sativa</name>
    <name type="common">Garden lettuce</name>
    <dbReference type="NCBI Taxonomy" id="4236"/>
    <lineage>
        <taxon>Eukaryota</taxon>
        <taxon>Viridiplantae</taxon>
        <taxon>Streptophyta</taxon>
        <taxon>Embryophyta</taxon>
        <taxon>Tracheophyta</taxon>
        <taxon>Spermatophyta</taxon>
        <taxon>Magnoliopsida</taxon>
        <taxon>eudicotyledons</taxon>
        <taxon>Gunneridae</taxon>
        <taxon>Pentapetalae</taxon>
        <taxon>asterids</taxon>
        <taxon>campanulids</taxon>
        <taxon>Asterales</taxon>
        <taxon>Asteraceae</taxon>
        <taxon>Cichorioideae</taxon>
        <taxon>Cichorieae</taxon>
        <taxon>Lactucinae</taxon>
        <taxon>Lactuca</taxon>
    </lineage>
</organism>